<feature type="region of interest" description="Disordered" evidence="1">
    <location>
        <begin position="801"/>
        <end position="827"/>
    </location>
</feature>
<dbReference type="PANTHER" id="PTHR19964">
    <property type="entry name" value="MULTIPLE PDZ DOMAIN PROTEIN"/>
    <property type="match status" value="1"/>
</dbReference>
<name>A0A1I8IND9_9PLAT</name>
<dbReference type="PROSITE" id="PS50106">
    <property type="entry name" value="PDZ"/>
    <property type="match status" value="4"/>
</dbReference>
<dbReference type="CDD" id="cd06679">
    <property type="entry name" value="PDZ3_LNX1_2-like"/>
    <property type="match status" value="1"/>
</dbReference>
<dbReference type="Gene3D" id="2.30.42.10">
    <property type="match status" value="4"/>
</dbReference>
<feature type="domain" description="PDZ" evidence="2">
    <location>
        <begin position="1"/>
        <end position="45"/>
    </location>
</feature>
<evidence type="ECO:0000256" key="1">
    <source>
        <dbReference type="SAM" id="MobiDB-lite"/>
    </source>
</evidence>
<feature type="domain" description="PDZ" evidence="2">
    <location>
        <begin position="325"/>
        <end position="400"/>
    </location>
</feature>
<evidence type="ECO:0000313" key="3">
    <source>
        <dbReference type="Proteomes" id="UP000095280"/>
    </source>
</evidence>
<protein>
    <submittedName>
        <fullName evidence="4">PDZ domain-containing protein</fullName>
    </submittedName>
</protein>
<dbReference type="SMART" id="SM00228">
    <property type="entry name" value="PDZ"/>
    <property type="match status" value="3"/>
</dbReference>
<dbReference type="AlphaFoldDB" id="A0A1I8IND9"/>
<dbReference type="InterPro" id="IPR051342">
    <property type="entry name" value="PDZ_scaffold"/>
</dbReference>
<organism evidence="3 4">
    <name type="scientific">Macrostomum lignano</name>
    <dbReference type="NCBI Taxonomy" id="282301"/>
    <lineage>
        <taxon>Eukaryota</taxon>
        <taxon>Metazoa</taxon>
        <taxon>Spiralia</taxon>
        <taxon>Lophotrochozoa</taxon>
        <taxon>Platyhelminthes</taxon>
        <taxon>Rhabditophora</taxon>
        <taxon>Macrostomorpha</taxon>
        <taxon>Macrostomida</taxon>
        <taxon>Macrostomidae</taxon>
        <taxon>Macrostomum</taxon>
    </lineage>
</organism>
<sequence length="1041" mass="108858">DGRLRPGDQILEVNGEELTQATHCQAKRALSQLNPICRLAVYRERTEDPNRPEEQLKVTLNKRVGKTLGIKLVGKKTCPGLFILGLVVGGLAEIDGRLRRDDRILEINDQDIRNGTQAEAAAIIQAAEDKVTFLVSRRTRPQTPDLIQAASSDSLSDLCRGQLPPPALASGYAGFASCAPPLGRRSLPYLTDSGAGPMDPMDDESDYQGRVVVIEKLAGESLGMSVAGGIGSQRGDIPVYVTNLQPDGLAARSRQVRKGDVLLAVNDIPLLGLSHEEAVRLLKAQEGPVAVRLLPGSESSSGGGNFMPSWVYWLSLPPVCYLERNVDLARDPCTGSLGFSIVGGADSLAGPQPIIVKSVVYGGPAHEDGRLRCGDMITRVNGDCRLAGFTHGQAVALLKSLRCDTVLLTVVSWPGTITASLTALYSSLRSGSLLCWRISRPVARHWRQLSWLTKSTDRLMPLCRLRTWANVAECRCRFQNGGFRPYLIRRPGGHEDGVALELHNHGGAQAALESEPVQLRRSHVGARLLRQRVAAAIFGAGSQEAAQFGGVGRPEDVPEGAGQTGVHGDGAQDAGVNAGPLQCGEGGGLLLLQRVLRSGHVGQQHGQVGWLAVQRECAGSLGARHAVGAGEPGRRAAGRQVAAAAGSGVLGKRHSLGELGQRQAERLAGGGRSRSESGSPVAGFFSRRFMLSKPSQKWRVGLAGSSVPASQFSTLHRQPAAAQTARMPPGVGSSGGSGWQAVGHHNWEAAAPVPLEGQAAGAVGLARRLREAQDEAPVVRGLRVWVCRAVGGYWRRRRRRRLRRGERRHAEAGNGGGEAGEGVPRDVGGQQQAVGLVRLPTDRAVACGCHAAAWTKPRRWPVGGGGGSGCCGGGWVGEAAVGAEGVAALAAAEVGAEQRCTAVAPSDAADVSTAPKRRGVRAIAPGSAVAGAQLALLAGEFLEGFADKTQQPSGLRGDDARGGGCGGSVWRLAQPGGQVLGLGLGCPVSAGHDSSGRLGHGGGVLPGWPALATLRQLGAGELRARRVLNELLKAALVVLAT</sequence>
<dbReference type="PANTHER" id="PTHR19964:SF84">
    <property type="entry name" value="LIGAND OF NUMB PROTEIN X 2-LIKE ISOFORM X1"/>
    <property type="match status" value="1"/>
</dbReference>
<dbReference type="SUPFAM" id="SSF50156">
    <property type="entry name" value="PDZ domain-like"/>
    <property type="match status" value="4"/>
</dbReference>
<dbReference type="Pfam" id="PF00595">
    <property type="entry name" value="PDZ"/>
    <property type="match status" value="4"/>
</dbReference>
<keyword evidence="3" id="KW-1185">Reference proteome</keyword>
<evidence type="ECO:0000313" key="4">
    <source>
        <dbReference type="WBParaSite" id="maker-uti_cns_0014694-snap-gene-0.2-mRNA-1"/>
    </source>
</evidence>
<feature type="domain" description="PDZ" evidence="2">
    <location>
        <begin position="57"/>
        <end position="139"/>
    </location>
</feature>
<evidence type="ECO:0000259" key="2">
    <source>
        <dbReference type="PROSITE" id="PS50106"/>
    </source>
</evidence>
<dbReference type="WBParaSite" id="maker-uti_cns_0014694-snap-gene-0.2-mRNA-1">
    <property type="protein sequence ID" value="maker-uti_cns_0014694-snap-gene-0.2-mRNA-1"/>
    <property type="gene ID" value="maker-uti_cns_0014694-snap-gene-0.2"/>
</dbReference>
<dbReference type="InterPro" id="IPR036034">
    <property type="entry name" value="PDZ_sf"/>
</dbReference>
<reference evidence="4" key="1">
    <citation type="submission" date="2016-11" db="UniProtKB">
        <authorList>
            <consortium name="WormBaseParasite"/>
        </authorList>
    </citation>
    <scope>IDENTIFICATION</scope>
</reference>
<feature type="domain" description="PDZ" evidence="2">
    <location>
        <begin position="211"/>
        <end position="297"/>
    </location>
</feature>
<accession>A0A1I8IND9</accession>
<proteinExistence type="predicted"/>
<dbReference type="InterPro" id="IPR001478">
    <property type="entry name" value="PDZ"/>
</dbReference>
<dbReference type="Proteomes" id="UP000095280">
    <property type="component" value="Unplaced"/>
</dbReference>